<keyword evidence="1" id="KW-1133">Transmembrane helix</keyword>
<organism evidence="2 3">
    <name type="scientific">Anaeromassilibacillus senegalensis</name>
    <dbReference type="NCBI Taxonomy" id="1673717"/>
    <lineage>
        <taxon>Bacteria</taxon>
        <taxon>Bacillati</taxon>
        <taxon>Bacillota</taxon>
        <taxon>Clostridia</taxon>
        <taxon>Eubacteriales</taxon>
        <taxon>Acutalibacteraceae</taxon>
        <taxon>Anaeromassilibacillus</taxon>
    </lineage>
</organism>
<feature type="transmembrane region" description="Helical" evidence="1">
    <location>
        <begin position="14"/>
        <end position="32"/>
    </location>
</feature>
<comment type="caution">
    <text evidence="2">The sequence shown here is derived from an EMBL/GenBank/DDBJ whole genome shotgun (WGS) entry which is preliminary data.</text>
</comment>
<sequence>MEPNKTGCFSHPKILLGFVLLIVAATAIFLTTRPEENPYSFFSDSFGLALPEHTEVLFEEDAYGAMGDGYRLYAFSLPPGERDAFLSQGAMARWSPLPLPEDVAQALRQRVQAIGSLPGKELARDLFRESGNRQGFYCILSSWDRQFGAVLNHAHFDQDIPLFQNIVVGMVDLQDNAIYYYSWNQ</sequence>
<dbReference type="Proteomes" id="UP001298681">
    <property type="component" value="Unassembled WGS sequence"/>
</dbReference>
<evidence type="ECO:0000256" key="1">
    <source>
        <dbReference type="SAM" id="Phobius"/>
    </source>
</evidence>
<dbReference type="RefSeq" id="WP_237967045.1">
    <property type="nucleotide sequence ID" value="NZ_JAKNHQ010000016.1"/>
</dbReference>
<evidence type="ECO:0000313" key="3">
    <source>
        <dbReference type="Proteomes" id="UP001298681"/>
    </source>
</evidence>
<protein>
    <submittedName>
        <fullName evidence="2">Uncharacterized protein</fullName>
    </submittedName>
</protein>
<gene>
    <name evidence="2" type="ORF">L0P57_11240</name>
</gene>
<proteinExistence type="predicted"/>
<keyword evidence="3" id="KW-1185">Reference proteome</keyword>
<evidence type="ECO:0000313" key="2">
    <source>
        <dbReference type="EMBL" id="MCG4611500.1"/>
    </source>
</evidence>
<keyword evidence="1" id="KW-0472">Membrane</keyword>
<dbReference type="EMBL" id="JAKNHQ010000016">
    <property type="protein sequence ID" value="MCG4611500.1"/>
    <property type="molecule type" value="Genomic_DNA"/>
</dbReference>
<name>A0ABS9ML06_9FIRM</name>
<keyword evidence="1" id="KW-0812">Transmembrane</keyword>
<accession>A0ABS9ML06</accession>
<reference evidence="2 3" key="1">
    <citation type="submission" date="2022-01" db="EMBL/GenBank/DDBJ databases">
        <title>Collection of gut derived symbiotic bacterial strains cultured from healthy donors.</title>
        <authorList>
            <person name="Lin H."/>
            <person name="Kohout C."/>
            <person name="Waligurski E."/>
            <person name="Pamer E.G."/>
        </authorList>
    </citation>
    <scope>NUCLEOTIDE SEQUENCE [LARGE SCALE GENOMIC DNA]</scope>
    <source>
        <strain evidence="2 3">DFI.7.58</strain>
    </source>
</reference>